<gene>
    <name evidence="2" type="ORF">EVA97_03195</name>
</gene>
<feature type="transmembrane region" description="Helical" evidence="1">
    <location>
        <begin position="58"/>
        <end position="77"/>
    </location>
</feature>
<name>A0A520N3P0_9GAMM</name>
<dbReference type="AlphaFoldDB" id="A0A520N3P0"/>
<reference evidence="2 3" key="1">
    <citation type="submission" date="2019-02" db="EMBL/GenBank/DDBJ databases">
        <title>Prokaryotic population dynamics and viral predation in marine succession experiment using metagenomics: the confinement effect.</title>
        <authorList>
            <person name="Haro-Moreno J.M."/>
            <person name="Rodriguez-Valera F."/>
            <person name="Lopez-Perez M."/>
        </authorList>
    </citation>
    <scope>NUCLEOTIDE SEQUENCE [LARGE SCALE GENOMIC DNA]</scope>
    <source>
        <strain evidence="2">MED-G164</strain>
    </source>
</reference>
<dbReference type="Proteomes" id="UP000315283">
    <property type="component" value="Unassembled WGS sequence"/>
</dbReference>
<evidence type="ECO:0000256" key="1">
    <source>
        <dbReference type="SAM" id="Phobius"/>
    </source>
</evidence>
<evidence type="ECO:0000313" key="2">
    <source>
        <dbReference type="EMBL" id="RZO28083.1"/>
    </source>
</evidence>
<sequence>MNSNLEIAALLLNITNYLFVFLLIFSLLKVNYFNPIVAIFVKVYKPISKVLGIFPSQVINIFIIAVALKLLSLIIAFGSQYETLTLVGVAIIQTLMIMLRIIFFGVIGGVILSWVSPEKSNPFIELIEEISRKTLSPVRKYIPSAGGLDFSPLFILILINLLESFLADILRSIV</sequence>
<organism evidence="2 3">
    <name type="scientific">SAR86 cluster bacterium</name>
    <dbReference type="NCBI Taxonomy" id="2030880"/>
    <lineage>
        <taxon>Bacteria</taxon>
        <taxon>Pseudomonadati</taxon>
        <taxon>Pseudomonadota</taxon>
        <taxon>Gammaproteobacteria</taxon>
        <taxon>SAR86 cluster</taxon>
    </lineage>
</organism>
<keyword evidence="1" id="KW-0812">Transmembrane</keyword>
<keyword evidence="1" id="KW-0472">Membrane</keyword>
<feature type="transmembrane region" description="Helical" evidence="1">
    <location>
        <begin position="84"/>
        <end position="115"/>
    </location>
</feature>
<comment type="caution">
    <text evidence="2">The sequence shown here is derived from an EMBL/GenBank/DDBJ whole genome shotgun (WGS) entry which is preliminary data.</text>
</comment>
<keyword evidence="1" id="KW-1133">Transmembrane helix</keyword>
<dbReference type="EMBL" id="SHBJ01000019">
    <property type="protein sequence ID" value="RZO28083.1"/>
    <property type="molecule type" value="Genomic_DNA"/>
</dbReference>
<dbReference type="Pfam" id="PF02325">
    <property type="entry name" value="CCB3_YggT"/>
    <property type="match status" value="1"/>
</dbReference>
<dbReference type="GO" id="GO:0016020">
    <property type="term" value="C:membrane"/>
    <property type="evidence" value="ECO:0007669"/>
    <property type="project" value="InterPro"/>
</dbReference>
<accession>A0A520N3P0</accession>
<protein>
    <submittedName>
        <fullName evidence="2">YggT family protein</fullName>
    </submittedName>
</protein>
<dbReference type="InterPro" id="IPR003425">
    <property type="entry name" value="CCB3/YggT"/>
</dbReference>
<feature type="transmembrane region" description="Helical" evidence="1">
    <location>
        <begin position="150"/>
        <end position="170"/>
    </location>
</feature>
<proteinExistence type="predicted"/>
<evidence type="ECO:0000313" key="3">
    <source>
        <dbReference type="Proteomes" id="UP000315283"/>
    </source>
</evidence>